<dbReference type="EMBL" id="CP009455">
    <property type="protein sequence ID" value="AIR89094.1"/>
    <property type="molecule type" value="Genomic_DNA"/>
</dbReference>
<keyword evidence="2" id="KW-1133">Transmembrane helix</keyword>
<keyword evidence="4" id="KW-1185">Reference proteome</keyword>
<dbReference type="RefSeq" id="WP_038411717.1">
    <property type="nucleotide sequence ID" value="NZ_CP009455.1"/>
</dbReference>
<feature type="region of interest" description="Disordered" evidence="1">
    <location>
        <begin position="1"/>
        <end position="20"/>
    </location>
</feature>
<accession>A0A089WPL6</accession>
<evidence type="ECO:0000313" key="3">
    <source>
        <dbReference type="EMBL" id="AIR89094.1"/>
    </source>
</evidence>
<proteinExistence type="predicted"/>
<keyword evidence="2" id="KW-0472">Membrane</keyword>
<dbReference type="AlphaFoldDB" id="A0A089WPL6"/>
<evidence type="ECO:0000256" key="2">
    <source>
        <dbReference type="SAM" id="Phobius"/>
    </source>
</evidence>
<dbReference type="KEGG" id="psw:LK03_07325"/>
<evidence type="ECO:0000256" key="1">
    <source>
        <dbReference type="SAM" id="MobiDB-lite"/>
    </source>
</evidence>
<dbReference type="Proteomes" id="UP000029493">
    <property type="component" value="Chromosome"/>
</dbReference>
<keyword evidence="2" id="KW-0812">Transmembrane</keyword>
<protein>
    <submittedName>
        <fullName evidence="3">Uncharacterized protein</fullName>
    </submittedName>
</protein>
<feature type="transmembrane region" description="Helical" evidence="2">
    <location>
        <begin position="26"/>
        <end position="44"/>
    </location>
</feature>
<reference evidence="3 4" key="1">
    <citation type="submission" date="2014-09" db="EMBL/GenBank/DDBJ databases">
        <authorList>
            <person name="Chan K.-G."/>
        </authorList>
    </citation>
    <scope>NUCLEOTIDE SEQUENCE [LARGE SCALE GENOMIC DNA]</scope>
    <source>
        <strain evidence="3 4">ND07</strain>
    </source>
</reference>
<organism evidence="3 4">
    <name type="scientific">Pseudomonas cremoricolorata</name>
    <dbReference type="NCBI Taxonomy" id="157783"/>
    <lineage>
        <taxon>Bacteria</taxon>
        <taxon>Pseudomonadati</taxon>
        <taxon>Pseudomonadota</taxon>
        <taxon>Gammaproteobacteria</taxon>
        <taxon>Pseudomonadales</taxon>
        <taxon>Pseudomonadaceae</taxon>
        <taxon>Pseudomonas</taxon>
    </lineage>
</organism>
<dbReference type="OrthoDB" id="7014830at2"/>
<name>A0A089WPL6_9PSED</name>
<evidence type="ECO:0000313" key="4">
    <source>
        <dbReference type="Proteomes" id="UP000029493"/>
    </source>
</evidence>
<sequence>MHGPRQEEDEHSTLEPDPRPKARRRMLLSLVLFGVLVGLMIGRLTTTQPSQLEQIEVVEAGLDLWFDHAPKLHGEHVQGTLALLFDAHGKAARGQLQMAGKPVAWRVQQADKGLLLTLVAARPLRGSWTAAEEEAGRWRVQVRLHE</sequence>
<gene>
    <name evidence="3" type="ORF">LK03_07325</name>
</gene>